<dbReference type="GO" id="GO:1990699">
    <property type="term" value="F:palmitoleyl hydrolase activity"/>
    <property type="evidence" value="ECO:0007669"/>
    <property type="project" value="TreeGrafter"/>
</dbReference>
<dbReference type="Pfam" id="PF03283">
    <property type="entry name" value="PAE"/>
    <property type="match status" value="1"/>
</dbReference>
<feature type="chain" id="PRO_5043042970" description="Palmitoleoyl-protein carboxylesterase NOTUM" evidence="3">
    <location>
        <begin position="23"/>
        <end position="458"/>
    </location>
</feature>
<accession>A0AAN8D224</accession>
<gene>
    <name evidence="4" type="ORF">CgunFtcFv8_008495</name>
</gene>
<comment type="similarity">
    <text evidence="1">Belongs to the pectinacetylesterase family. Notum subfamily.</text>
</comment>
<feature type="signal peptide" evidence="3">
    <location>
        <begin position="1"/>
        <end position="22"/>
    </location>
</feature>
<evidence type="ECO:0000313" key="4">
    <source>
        <dbReference type="EMBL" id="KAK5914027.1"/>
    </source>
</evidence>
<dbReference type="AlphaFoldDB" id="A0AAN8D224"/>
<evidence type="ECO:0000256" key="3">
    <source>
        <dbReference type="SAM" id="SignalP"/>
    </source>
</evidence>
<evidence type="ECO:0000256" key="2">
    <source>
        <dbReference type="SAM" id="MobiDB-lite"/>
    </source>
</evidence>
<dbReference type="GO" id="GO:0090090">
    <property type="term" value="P:negative regulation of canonical Wnt signaling pathway"/>
    <property type="evidence" value="ECO:0007669"/>
    <property type="project" value="TreeGrafter"/>
</dbReference>
<evidence type="ECO:0008006" key="6">
    <source>
        <dbReference type="Google" id="ProtNLM"/>
    </source>
</evidence>
<keyword evidence="3" id="KW-0732">Signal</keyword>
<evidence type="ECO:0000256" key="1">
    <source>
        <dbReference type="ARBA" id="ARBA00010213"/>
    </source>
</evidence>
<dbReference type="Proteomes" id="UP001331515">
    <property type="component" value="Unassembled WGS sequence"/>
</dbReference>
<reference evidence="4 5" key="1">
    <citation type="journal article" date="2023" name="Mol. Biol. Evol.">
        <title>Genomics of Secondarily Temperate Adaptation in the Only Non-Antarctic Icefish.</title>
        <authorList>
            <person name="Rivera-Colon A.G."/>
            <person name="Rayamajhi N."/>
            <person name="Minhas B.F."/>
            <person name="Madrigal G."/>
            <person name="Bilyk K.T."/>
            <person name="Yoon V."/>
            <person name="Hune M."/>
            <person name="Gregory S."/>
            <person name="Cheng C.H.C."/>
            <person name="Catchen J.M."/>
        </authorList>
    </citation>
    <scope>NUCLEOTIDE SEQUENCE [LARGE SCALE GENOMIC DNA]</scope>
    <source>
        <tissue evidence="4">White muscle</tissue>
    </source>
</reference>
<name>A0AAN8D224_CHAGU</name>
<evidence type="ECO:0000313" key="5">
    <source>
        <dbReference type="Proteomes" id="UP001331515"/>
    </source>
</evidence>
<sequence>MTAIRMISSMLLLMLMQSGVLCARRFRGGRNPQPRRTPPPTYRADRGGHHGELPSGFHRLTCNDGSPAGYYLKESRGSRRWLIFLEGGWYCFNKENCDSRYETMRRLMSSSTWPQTKTGTGILSPLPEENPHWWNANMVFIPYCSSDVWSGATAKTEQSGYAFMGSLIIQEVVKDLLNKGLDNAKVLLLAGSSAGGTGVLLNVDHVAELLEGLGHTGIQVRGLSDSGWFLDNKQYSCTDCTECLDAITCAPTETIKRGIKYWGGVVPERCRQTHEGEEWNCFFGYRVFPSIKSPVFVVQWLFDEAQLAVDNIQLTGQPVQEGQWRYIQNLGIELRNTLKDVPAMFAPACLSHEVITRNYWIDIQVKGTSLPRALHCWDRSLNDNRNNKAPPKGCPVHLIDSCPWPHCNPTCPTIRDQFTGQEMNVIQFLMHMGFDVQKMAQQQGMDPSKLLGMLSSGS</sequence>
<comment type="caution">
    <text evidence="4">The sequence shown here is derived from an EMBL/GenBank/DDBJ whole genome shotgun (WGS) entry which is preliminary data.</text>
</comment>
<organism evidence="4 5">
    <name type="scientific">Champsocephalus gunnari</name>
    <name type="common">Mackerel icefish</name>
    <dbReference type="NCBI Taxonomy" id="52237"/>
    <lineage>
        <taxon>Eukaryota</taxon>
        <taxon>Metazoa</taxon>
        <taxon>Chordata</taxon>
        <taxon>Craniata</taxon>
        <taxon>Vertebrata</taxon>
        <taxon>Euteleostomi</taxon>
        <taxon>Actinopterygii</taxon>
        <taxon>Neopterygii</taxon>
        <taxon>Teleostei</taxon>
        <taxon>Neoteleostei</taxon>
        <taxon>Acanthomorphata</taxon>
        <taxon>Eupercaria</taxon>
        <taxon>Perciformes</taxon>
        <taxon>Notothenioidei</taxon>
        <taxon>Channichthyidae</taxon>
        <taxon>Champsocephalus</taxon>
    </lineage>
</organism>
<feature type="region of interest" description="Disordered" evidence="2">
    <location>
        <begin position="26"/>
        <end position="48"/>
    </location>
</feature>
<dbReference type="PANTHER" id="PTHR21562:SF7">
    <property type="entry name" value="PALMITOLEOYL-PROTEIN CARBOXYLESTERASE NOTUM"/>
    <property type="match status" value="1"/>
</dbReference>
<keyword evidence="5" id="KW-1185">Reference proteome</keyword>
<dbReference type="EMBL" id="JAURVH010001527">
    <property type="protein sequence ID" value="KAK5914027.1"/>
    <property type="molecule type" value="Genomic_DNA"/>
</dbReference>
<proteinExistence type="inferred from homology"/>
<dbReference type="InterPro" id="IPR004963">
    <property type="entry name" value="PAE/NOTUM"/>
</dbReference>
<protein>
    <recommendedName>
        <fullName evidence="6">Palmitoleoyl-protein carboxylesterase NOTUM</fullName>
    </recommendedName>
</protein>
<dbReference type="PANTHER" id="PTHR21562">
    <property type="entry name" value="NOTUM-RELATED"/>
    <property type="match status" value="1"/>
</dbReference>